<name>A0A7W9MU79_9ACTN</name>
<gene>
    <name evidence="3" type="ORF">HDA39_002402</name>
</gene>
<keyword evidence="2" id="KW-0732">Signal</keyword>
<dbReference type="RefSeq" id="WP_184795285.1">
    <property type="nucleotide sequence ID" value="NZ_JACHMY010000001.1"/>
</dbReference>
<dbReference type="AlphaFoldDB" id="A0A7W9MU79"/>
<dbReference type="InterPro" id="IPR002591">
    <property type="entry name" value="Phosphodiest/P_Trfase"/>
</dbReference>
<dbReference type="PANTHER" id="PTHR10151:SF120">
    <property type="entry name" value="BIS(5'-ADENOSYL)-TRIPHOSPHATASE"/>
    <property type="match status" value="1"/>
</dbReference>
<dbReference type="Gene3D" id="3.40.720.10">
    <property type="entry name" value="Alkaline Phosphatase, subunit A"/>
    <property type="match status" value="1"/>
</dbReference>
<dbReference type="Proteomes" id="UP000549971">
    <property type="component" value="Unassembled WGS sequence"/>
</dbReference>
<feature type="signal peptide" evidence="2">
    <location>
        <begin position="1"/>
        <end position="20"/>
    </location>
</feature>
<sequence>MRPRVLPALTALAIAAAAVAASPPPPATATSGTATATLVTENFDELVPQLRPRADETGVPADVLGFSPAAPAGWSVTTSPVVTASGVTEWRGWSFTTPQFWSTAAPGQGRENFTKAEGVLAVADDDEWDDKNNPTDTLIFDSALTSPAIDVVGRNQVHVNYDSSYRQTGPQQASLEVSFDGGPRTKLFTYSTSSLGDQTYLENRTVTQPVKVPAGARKMTATWNVEKAQNDWYWAIDDVDITDQPREGAEAPMPHKPGPGDLPNGTSQRKVLFVDVDGVRYDKLLQANTPHLDALAKVGQFGPSYLHDNAITGTNSGPGHSNMLTGVWPDKHKVMDNSFAGNNLVDYPDVTTRLERANPALSTFTTLDWTPLNQFLIASPDVKMQQTGPDAQTTDRQSTSASIEALTEHNPDFVYTYLHQGDATGHGIGSDTPQYVQAIENLDAYIGQLVQAMRSRPTYKSENWLVIVSTDHGFSGQGHGGDQHTTRTGWILASGGDITRRTPVREWRQVDVTPTILEHLRVPVDPAWNLDGIPIGTPSNDPFDTVKADRPVVDEPAKPPASGGWTPRLPTGWARTGTVEGGVTEFRGWNLMTNEFWATSGEGEGRGSFVRSRDVVAVADAKEWSSANHPAGTFDSTLWSPWRSAKGRTVTVEYASHYKQPDGEQKAEVIAEFDNGTTAVLWSADTVRFDISKPMRLQLKTPKGAGKVRIGWHLSGANGYWAIDSPALTVS</sequence>
<dbReference type="SUPFAM" id="SSF53649">
    <property type="entry name" value="Alkaline phosphatase-like"/>
    <property type="match status" value="1"/>
</dbReference>
<evidence type="ECO:0000313" key="3">
    <source>
        <dbReference type="EMBL" id="MBB5835668.1"/>
    </source>
</evidence>
<feature type="region of interest" description="Disordered" evidence="1">
    <location>
        <begin position="245"/>
        <end position="267"/>
    </location>
</feature>
<keyword evidence="4" id="KW-1185">Reference proteome</keyword>
<dbReference type="InterPro" id="IPR017850">
    <property type="entry name" value="Alkaline_phosphatase_core_sf"/>
</dbReference>
<evidence type="ECO:0008006" key="5">
    <source>
        <dbReference type="Google" id="ProtNLM"/>
    </source>
</evidence>
<dbReference type="EMBL" id="JACHMY010000001">
    <property type="protein sequence ID" value="MBB5835668.1"/>
    <property type="molecule type" value="Genomic_DNA"/>
</dbReference>
<evidence type="ECO:0000256" key="2">
    <source>
        <dbReference type="SAM" id="SignalP"/>
    </source>
</evidence>
<evidence type="ECO:0000313" key="4">
    <source>
        <dbReference type="Proteomes" id="UP000549971"/>
    </source>
</evidence>
<proteinExistence type="predicted"/>
<dbReference type="Pfam" id="PF01663">
    <property type="entry name" value="Phosphodiest"/>
    <property type="match status" value="1"/>
</dbReference>
<protein>
    <recommendedName>
        <fullName evidence="5">Type I phosphodiesterase/nucleotide pyrophosphatase</fullName>
    </recommendedName>
</protein>
<feature type="region of interest" description="Disordered" evidence="1">
    <location>
        <begin position="555"/>
        <end position="574"/>
    </location>
</feature>
<reference evidence="3 4" key="1">
    <citation type="submission" date="2020-08" db="EMBL/GenBank/DDBJ databases">
        <title>Sequencing the genomes of 1000 actinobacteria strains.</title>
        <authorList>
            <person name="Klenk H.-P."/>
        </authorList>
    </citation>
    <scope>NUCLEOTIDE SEQUENCE [LARGE SCALE GENOMIC DNA]</scope>
    <source>
        <strain evidence="3 4">DSM 28967</strain>
    </source>
</reference>
<comment type="caution">
    <text evidence="3">The sequence shown here is derived from an EMBL/GenBank/DDBJ whole genome shotgun (WGS) entry which is preliminary data.</text>
</comment>
<dbReference type="GO" id="GO:0016787">
    <property type="term" value="F:hydrolase activity"/>
    <property type="evidence" value="ECO:0007669"/>
    <property type="project" value="UniProtKB-ARBA"/>
</dbReference>
<evidence type="ECO:0000256" key="1">
    <source>
        <dbReference type="SAM" id="MobiDB-lite"/>
    </source>
</evidence>
<accession>A0A7W9MU79</accession>
<organism evidence="3 4">
    <name type="scientific">Kribbella italica</name>
    <dbReference type="NCBI Taxonomy" id="1540520"/>
    <lineage>
        <taxon>Bacteria</taxon>
        <taxon>Bacillati</taxon>
        <taxon>Actinomycetota</taxon>
        <taxon>Actinomycetes</taxon>
        <taxon>Propionibacteriales</taxon>
        <taxon>Kribbellaceae</taxon>
        <taxon>Kribbella</taxon>
    </lineage>
</organism>
<dbReference type="PANTHER" id="PTHR10151">
    <property type="entry name" value="ECTONUCLEOTIDE PYROPHOSPHATASE/PHOSPHODIESTERASE"/>
    <property type="match status" value="1"/>
</dbReference>
<feature type="chain" id="PRO_5039665914" description="Type I phosphodiesterase/nucleotide pyrophosphatase" evidence="2">
    <location>
        <begin position="21"/>
        <end position="731"/>
    </location>
</feature>